<proteinExistence type="predicted"/>
<evidence type="ECO:0000313" key="3">
    <source>
        <dbReference type="Proteomes" id="UP000189670"/>
    </source>
</evidence>
<protein>
    <recommendedName>
        <fullName evidence="1">DUF4384 domain-containing protein</fullName>
    </recommendedName>
</protein>
<dbReference type="Pfam" id="PF14326">
    <property type="entry name" value="DUF4384"/>
    <property type="match status" value="1"/>
</dbReference>
<dbReference type="PANTHER" id="PTHR36194">
    <property type="entry name" value="S-LAYER-LIKE PROTEIN"/>
    <property type="match status" value="1"/>
</dbReference>
<comment type="caution">
    <text evidence="2">The sequence shown here is derived from an EMBL/GenBank/DDBJ whole genome shotgun (WGS) entry which is preliminary data.</text>
</comment>
<accession>A0A1V1NUL6</accession>
<evidence type="ECO:0000259" key="1">
    <source>
        <dbReference type="Pfam" id="PF14326"/>
    </source>
</evidence>
<feature type="non-terminal residue" evidence="2">
    <location>
        <position position="1"/>
    </location>
</feature>
<dbReference type="AlphaFoldDB" id="A0A1V1NUL6"/>
<dbReference type="InterPro" id="IPR025493">
    <property type="entry name" value="DUF4384"/>
</dbReference>
<dbReference type="PANTHER" id="PTHR36194:SF1">
    <property type="entry name" value="S-LAYER-LIKE PROTEIN"/>
    <property type="match status" value="1"/>
</dbReference>
<dbReference type="Proteomes" id="UP000189670">
    <property type="component" value="Unassembled WGS sequence"/>
</dbReference>
<evidence type="ECO:0000313" key="2">
    <source>
        <dbReference type="EMBL" id="ETR66254.1"/>
    </source>
</evidence>
<feature type="domain" description="DUF4384" evidence="1">
    <location>
        <begin position="102"/>
        <end position="181"/>
    </location>
</feature>
<dbReference type="EMBL" id="ATBP01002123">
    <property type="protein sequence ID" value="ETR66254.1"/>
    <property type="molecule type" value="Genomic_DNA"/>
</dbReference>
<sequence>KQARPMAYANARAKVIENHKTYLKSSITVKNGEAVSSTVDAISEGSVRVIEDKDYGVISGGRYHVWIRAEVCPGVEKEELAQSQSNSQLSVKMWTKNKKDSYGKDERLTILLKGNMDFYAIVANVRPDGDLTLLLPNKYRENNHFKANTVYQIPGNEDIFKLTVGEPFGTEKMIIYASVEPLNGQLFSSGNKIFYEYKGSLKTLSQKVRAINVELDEGKDFCEGVLVIRTHQ</sequence>
<gene>
    <name evidence="2" type="ORF">OMM_13043</name>
</gene>
<organism evidence="2 3">
    <name type="scientific">Candidatus Magnetoglobus multicellularis str. Araruama</name>
    <dbReference type="NCBI Taxonomy" id="890399"/>
    <lineage>
        <taxon>Bacteria</taxon>
        <taxon>Pseudomonadati</taxon>
        <taxon>Thermodesulfobacteriota</taxon>
        <taxon>Desulfobacteria</taxon>
        <taxon>Desulfobacterales</taxon>
        <taxon>Desulfobacteraceae</taxon>
        <taxon>Candidatus Magnetoglobus</taxon>
    </lineage>
</organism>
<name>A0A1V1NUL6_9BACT</name>
<reference evidence="3" key="1">
    <citation type="submission" date="2012-11" db="EMBL/GenBank/DDBJ databases">
        <authorList>
            <person name="Lucero-Rivera Y.E."/>
            <person name="Tovar-Ramirez D."/>
        </authorList>
    </citation>
    <scope>NUCLEOTIDE SEQUENCE [LARGE SCALE GENOMIC DNA]</scope>
    <source>
        <strain evidence="3">Araruama</strain>
    </source>
</reference>